<keyword evidence="11" id="KW-1185">Reference proteome</keyword>
<comment type="caution">
    <text evidence="9">The sequence shown here is derived from an EMBL/GenBank/DDBJ whole genome shotgun (WGS) entry which is preliminary data.</text>
</comment>
<evidence type="ECO:0000256" key="6">
    <source>
        <dbReference type="ARBA" id="ARBA00023136"/>
    </source>
</evidence>
<dbReference type="PANTHER" id="PTHR42865:SF7">
    <property type="entry name" value="PROTON_GLUTAMATE-ASPARTATE SYMPORTER"/>
    <property type="match status" value="1"/>
</dbReference>
<evidence type="ECO:0000313" key="8">
    <source>
        <dbReference type="EMBL" id="MFG6271987.1"/>
    </source>
</evidence>
<protein>
    <submittedName>
        <fullName evidence="9">Dicarboxylate/amino acid:cation symporter</fullName>
    </submittedName>
</protein>
<dbReference type="KEGG" id="mhw:ACT01_11900"/>
<dbReference type="InterPro" id="IPR001991">
    <property type="entry name" value="Na-dicarboxylate_symporter"/>
</dbReference>
<name>A0A848C0Z1_9FIRM</name>
<dbReference type="Pfam" id="PF00375">
    <property type="entry name" value="SDF"/>
    <property type="match status" value="1"/>
</dbReference>
<dbReference type="SUPFAM" id="SSF118215">
    <property type="entry name" value="Proton glutamate symport protein"/>
    <property type="match status" value="1"/>
</dbReference>
<evidence type="ECO:0000256" key="3">
    <source>
        <dbReference type="ARBA" id="ARBA00022475"/>
    </source>
</evidence>
<evidence type="ECO:0000313" key="10">
    <source>
        <dbReference type="Proteomes" id="UP000591071"/>
    </source>
</evidence>
<dbReference type="EMBL" id="JBIEKR010000002">
    <property type="protein sequence ID" value="MFG6271987.1"/>
    <property type="molecule type" value="Genomic_DNA"/>
</dbReference>
<feature type="transmembrane region" description="Helical" evidence="7">
    <location>
        <begin position="346"/>
        <end position="373"/>
    </location>
</feature>
<comment type="subcellular location">
    <subcellularLocation>
        <location evidence="1">Cell membrane</location>
        <topology evidence="1">Multi-pass membrane protein</topology>
    </subcellularLocation>
</comment>
<dbReference type="PRINTS" id="PR00173">
    <property type="entry name" value="EDTRNSPORT"/>
</dbReference>
<feature type="transmembrane region" description="Helical" evidence="7">
    <location>
        <begin position="132"/>
        <end position="157"/>
    </location>
</feature>
<dbReference type="OrthoDB" id="7778689at2"/>
<evidence type="ECO:0000256" key="1">
    <source>
        <dbReference type="ARBA" id="ARBA00004651"/>
    </source>
</evidence>
<keyword evidence="2" id="KW-0813">Transport</keyword>
<dbReference type="AlphaFoldDB" id="A0A848C0Z1"/>
<dbReference type="InterPro" id="IPR036458">
    <property type="entry name" value="Na:dicarbo_symporter_sf"/>
</dbReference>
<proteinExistence type="predicted"/>
<feature type="transmembrane region" description="Helical" evidence="7">
    <location>
        <begin position="178"/>
        <end position="198"/>
    </location>
</feature>
<feature type="transmembrane region" description="Helical" evidence="7">
    <location>
        <begin position="12"/>
        <end position="31"/>
    </location>
</feature>
<accession>A0A848C0Z1</accession>
<dbReference type="EMBL" id="JABAFG010000027">
    <property type="protein sequence ID" value="NME29276.1"/>
    <property type="molecule type" value="Genomic_DNA"/>
</dbReference>
<feature type="transmembrane region" description="Helical" evidence="7">
    <location>
        <begin position="80"/>
        <end position="102"/>
    </location>
</feature>
<evidence type="ECO:0000256" key="5">
    <source>
        <dbReference type="ARBA" id="ARBA00022989"/>
    </source>
</evidence>
<feature type="transmembrane region" description="Helical" evidence="7">
    <location>
        <begin position="218"/>
        <end position="239"/>
    </location>
</feature>
<dbReference type="Proteomes" id="UP000591071">
    <property type="component" value="Unassembled WGS sequence"/>
</dbReference>
<keyword evidence="5 7" id="KW-1133">Transmembrane helix</keyword>
<dbReference type="GO" id="GO:0005886">
    <property type="term" value="C:plasma membrane"/>
    <property type="evidence" value="ECO:0007669"/>
    <property type="project" value="UniProtKB-SubCell"/>
</dbReference>
<organism evidence="9 10">
    <name type="scientific">Megasphaera hexanoica</name>
    <dbReference type="NCBI Taxonomy" id="1675036"/>
    <lineage>
        <taxon>Bacteria</taxon>
        <taxon>Bacillati</taxon>
        <taxon>Bacillota</taxon>
        <taxon>Negativicutes</taxon>
        <taxon>Veillonellales</taxon>
        <taxon>Veillonellaceae</taxon>
        <taxon>Megasphaera</taxon>
    </lineage>
</organism>
<feature type="transmembrane region" description="Helical" evidence="7">
    <location>
        <begin position="43"/>
        <end position="68"/>
    </location>
</feature>
<keyword evidence="4 7" id="KW-0812">Transmembrane</keyword>
<feature type="transmembrane region" description="Helical" evidence="7">
    <location>
        <begin position="251"/>
        <end position="272"/>
    </location>
</feature>
<evidence type="ECO:0000313" key="9">
    <source>
        <dbReference type="EMBL" id="NME29276.1"/>
    </source>
</evidence>
<dbReference type="PANTHER" id="PTHR42865">
    <property type="entry name" value="PROTON/GLUTAMATE-ASPARTATE SYMPORTER"/>
    <property type="match status" value="1"/>
</dbReference>
<reference evidence="9 10" key="1">
    <citation type="submission" date="2020-04" db="EMBL/GenBank/DDBJ databases">
        <authorList>
            <person name="Hitch T.C.A."/>
            <person name="Wylensek D."/>
            <person name="Clavel T."/>
        </authorList>
    </citation>
    <scope>NUCLEOTIDE SEQUENCE [LARGE SCALE GENOMIC DNA]</scope>
    <source>
        <strain evidence="9 10">Oil-RF-744-FAT-WT-6-1</strain>
    </source>
</reference>
<dbReference type="RefSeq" id="WP_059075680.1">
    <property type="nucleotide sequence ID" value="NZ_CP011940.1"/>
</dbReference>
<dbReference type="GO" id="GO:0006835">
    <property type="term" value="P:dicarboxylic acid transport"/>
    <property type="evidence" value="ECO:0007669"/>
    <property type="project" value="TreeGrafter"/>
</dbReference>
<sequence>MSSVFRYMNQHFALCLFGAVIVGIVLSFVMGEQVVLLKPLGTIFTRLLVMIVPVLVFFSIASSFANIGDATRMKRWAGKIIGWFVLSMLIATFLGIAMGLIFKPGLGIELHSADFKVTEITVDMFINWLPKNFVGCIAEGNTIQIVFLSIFVGIAVVMMPEGKSKTFLTNILSSSQDLILQIVKGIMYYAPIGVAALMATSIGELKGSFVSQMGSFLAAYSIAFVLQVAIVYFLLLYVIGKINPFRFTRKMFPALITAFTTTSSAATLPVNLRCVKEMGVDKEMTDFGLPLGVTFNMDSMGIEIPLYIMLGMYAVGTAPTIGQLFLFVIMGIAFSIGCAGVPGGGLAIAVILVNAFGLPTEVVAWIAAVFFYLDITGTPMNIWGDAVCTAIVASKEGKIDWDKMNS</sequence>
<evidence type="ECO:0000256" key="4">
    <source>
        <dbReference type="ARBA" id="ARBA00022692"/>
    </source>
</evidence>
<feature type="transmembrane region" description="Helical" evidence="7">
    <location>
        <begin position="306"/>
        <end position="334"/>
    </location>
</feature>
<reference evidence="8 11" key="2">
    <citation type="submission" date="2024-10" db="EMBL/GenBank/DDBJ databases">
        <authorList>
            <person name="Sang B.-I."/>
            <person name="Prabhaharan D."/>
        </authorList>
    </citation>
    <scope>NUCLEOTIDE SEQUENCE [LARGE SCALE GENOMIC DNA]</scope>
    <source>
        <strain evidence="8 11">MH</strain>
    </source>
</reference>
<dbReference type="GO" id="GO:0015293">
    <property type="term" value="F:symporter activity"/>
    <property type="evidence" value="ECO:0007669"/>
    <property type="project" value="UniProtKB-KW"/>
</dbReference>
<keyword evidence="3" id="KW-1003">Cell membrane</keyword>
<dbReference type="Gene3D" id="1.10.3860.10">
    <property type="entry name" value="Sodium:dicarboxylate symporter"/>
    <property type="match status" value="1"/>
</dbReference>
<evidence type="ECO:0000256" key="2">
    <source>
        <dbReference type="ARBA" id="ARBA00022448"/>
    </source>
</evidence>
<evidence type="ECO:0000256" key="7">
    <source>
        <dbReference type="SAM" id="Phobius"/>
    </source>
</evidence>
<keyword evidence="6 7" id="KW-0472">Membrane</keyword>
<gene>
    <name evidence="8" type="ORF">ACGTZG_02155</name>
    <name evidence="9" type="ORF">HF872_11720</name>
</gene>
<dbReference type="Proteomes" id="UP001605989">
    <property type="component" value="Unassembled WGS sequence"/>
</dbReference>
<evidence type="ECO:0000313" key="11">
    <source>
        <dbReference type="Proteomes" id="UP001605989"/>
    </source>
</evidence>